<keyword evidence="1" id="KW-0547">Nucleotide-binding</keyword>
<dbReference type="Gene3D" id="3.40.50.300">
    <property type="entry name" value="P-loop containing nucleotide triphosphate hydrolases"/>
    <property type="match status" value="1"/>
</dbReference>
<evidence type="ECO:0000313" key="4">
    <source>
        <dbReference type="RefSeq" id="XP_017771266.1"/>
    </source>
</evidence>
<accession>A0ABM1M9L6</accession>
<keyword evidence="2" id="KW-0342">GTP-binding</keyword>
<proteinExistence type="predicted"/>
<dbReference type="InterPro" id="IPR027417">
    <property type="entry name" value="P-loop_NTPase"/>
</dbReference>
<dbReference type="Proteomes" id="UP000695000">
    <property type="component" value="Unplaced"/>
</dbReference>
<dbReference type="PROSITE" id="PS51420">
    <property type="entry name" value="RHO"/>
    <property type="match status" value="1"/>
</dbReference>
<evidence type="ECO:0000256" key="2">
    <source>
        <dbReference type="ARBA" id="ARBA00023134"/>
    </source>
</evidence>
<dbReference type="SUPFAM" id="SSF52540">
    <property type="entry name" value="P-loop containing nucleoside triphosphate hydrolases"/>
    <property type="match status" value="1"/>
</dbReference>
<dbReference type="RefSeq" id="XP_017771266.1">
    <property type="nucleotide sequence ID" value="XM_017915777.1"/>
</dbReference>
<name>A0ABM1M9L6_NICVS</name>
<sequence>MERSITIVAVGDADSRKTELLIKYTYNKHIYEFSMPSRFENNVREIIVDYNRYNVHFIDAECDDDYEILRWEDYEKADCVVLCYSIGNRRSFERTLRKWCVEVRRTNPDVPVILVATDTELRGTGRRGCVKTEEGEDLKCALNACALVECSVEKLVGIDDVFIEAVRSTYCFKVHNRFYHSL</sequence>
<evidence type="ECO:0000256" key="1">
    <source>
        <dbReference type="ARBA" id="ARBA00022741"/>
    </source>
</evidence>
<dbReference type="PROSITE" id="PS51419">
    <property type="entry name" value="RAB"/>
    <property type="match status" value="1"/>
</dbReference>
<dbReference type="GeneID" id="108558762"/>
<dbReference type="InterPro" id="IPR001806">
    <property type="entry name" value="Small_GTPase"/>
</dbReference>
<protein>
    <submittedName>
        <fullName evidence="4">Ras-like GTP-binding protein RhoL</fullName>
    </submittedName>
</protein>
<keyword evidence="3" id="KW-1185">Reference proteome</keyword>
<gene>
    <name evidence="4" type="primary">LOC108558762</name>
</gene>
<dbReference type="PRINTS" id="PR00449">
    <property type="entry name" value="RASTRNSFRMNG"/>
</dbReference>
<dbReference type="PROSITE" id="PS51421">
    <property type="entry name" value="RAS"/>
    <property type="match status" value="1"/>
</dbReference>
<dbReference type="PANTHER" id="PTHR24072">
    <property type="entry name" value="RHO FAMILY GTPASE"/>
    <property type="match status" value="1"/>
</dbReference>
<organism evidence="3 4">
    <name type="scientific">Nicrophorus vespilloides</name>
    <name type="common">Boreal carrion beetle</name>
    <dbReference type="NCBI Taxonomy" id="110193"/>
    <lineage>
        <taxon>Eukaryota</taxon>
        <taxon>Metazoa</taxon>
        <taxon>Ecdysozoa</taxon>
        <taxon>Arthropoda</taxon>
        <taxon>Hexapoda</taxon>
        <taxon>Insecta</taxon>
        <taxon>Pterygota</taxon>
        <taxon>Neoptera</taxon>
        <taxon>Endopterygota</taxon>
        <taxon>Coleoptera</taxon>
        <taxon>Polyphaga</taxon>
        <taxon>Staphyliniformia</taxon>
        <taxon>Silphidae</taxon>
        <taxon>Nicrophorinae</taxon>
        <taxon>Nicrophorus</taxon>
    </lineage>
</organism>
<dbReference type="SMART" id="SM00173">
    <property type="entry name" value="RAS"/>
    <property type="match status" value="1"/>
</dbReference>
<dbReference type="InterPro" id="IPR005225">
    <property type="entry name" value="Small_GTP-bd"/>
</dbReference>
<dbReference type="SMART" id="SM00175">
    <property type="entry name" value="RAB"/>
    <property type="match status" value="1"/>
</dbReference>
<dbReference type="SMART" id="SM00174">
    <property type="entry name" value="RHO"/>
    <property type="match status" value="1"/>
</dbReference>
<dbReference type="Pfam" id="PF00071">
    <property type="entry name" value="Ras"/>
    <property type="match status" value="1"/>
</dbReference>
<reference evidence="4" key="1">
    <citation type="submission" date="2025-08" db="UniProtKB">
        <authorList>
            <consortium name="RefSeq"/>
        </authorList>
    </citation>
    <scope>IDENTIFICATION</scope>
    <source>
        <tissue evidence="4">Whole Larva</tissue>
    </source>
</reference>
<dbReference type="NCBIfam" id="TIGR00231">
    <property type="entry name" value="small_GTP"/>
    <property type="match status" value="1"/>
</dbReference>
<evidence type="ECO:0000313" key="3">
    <source>
        <dbReference type="Proteomes" id="UP000695000"/>
    </source>
</evidence>
<dbReference type="InterPro" id="IPR003578">
    <property type="entry name" value="Small_GTPase_Rho"/>
</dbReference>